<keyword evidence="6" id="KW-1185">Reference proteome</keyword>
<accession>A0A5D3FQZ0</accession>
<dbReference type="PANTHER" id="PTHR43537:SF45">
    <property type="entry name" value="GNTR FAMILY REGULATORY PROTEIN"/>
    <property type="match status" value="1"/>
</dbReference>
<evidence type="ECO:0000256" key="3">
    <source>
        <dbReference type="ARBA" id="ARBA00023163"/>
    </source>
</evidence>
<dbReference type="PANTHER" id="PTHR43537">
    <property type="entry name" value="TRANSCRIPTIONAL REGULATOR, GNTR FAMILY"/>
    <property type="match status" value="1"/>
</dbReference>
<evidence type="ECO:0000259" key="4">
    <source>
        <dbReference type="PROSITE" id="PS50949"/>
    </source>
</evidence>
<reference evidence="5 6" key="1">
    <citation type="submission" date="2019-08" db="EMBL/GenBank/DDBJ databases">
        <title>Actinomadura sp. nov. CYP1-5 isolated from mountain soil.</title>
        <authorList>
            <person name="Songsumanus A."/>
            <person name="Kuncharoen N."/>
            <person name="Kudo T."/>
            <person name="Yuki M."/>
            <person name="Igarashi Y."/>
            <person name="Tanasupawat S."/>
        </authorList>
    </citation>
    <scope>NUCLEOTIDE SEQUENCE [LARGE SCALE GENOMIC DNA]</scope>
    <source>
        <strain evidence="5 6">CYP1-5</strain>
    </source>
</reference>
<dbReference type="InterPro" id="IPR036388">
    <property type="entry name" value="WH-like_DNA-bd_sf"/>
</dbReference>
<dbReference type="SUPFAM" id="SSF48008">
    <property type="entry name" value="GntR ligand-binding domain-like"/>
    <property type="match status" value="1"/>
</dbReference>
<dbReference type="SUPFAM" id="SSF46785">
    <property type="entry name" value="Winged helix' DNA-binding domain"/>
    <property type="match status" value="1"/>
</dbReference>
<protein>
    <submittedName>
        <fullName evidence="5">GntR family transcriptional regulator</fullName>
    </submittedName>
</protein>
<evidence type="ECO:0000256" key="1">
    <source>
        <dbReference type="ARBA" id="ARBA00023015"/>
    </source>
</evidence>
<keyword evidence="2" id="KW-0238">DNA-binding</keyword>
<evidence type="ECO:0000256" key="2">
    <source>
        <dbReference type="ARBA" id="ARBA00023125"/>
    </source>
</evidence>
<dbReference type="Proteomes" id="UP000323505">
    <property type="component" value="Unassembled WGS sequence"/>
</dbReference>
<evidence type="ECO:0000313" key="5">
    <source>
        <dbReference type="EMBL" id="TYK51197.1"/>
    </source>
</evidence>
<keyword evidence="1" id="KW-0805">Transcription regulation</keyword>
<dbReference type="SMART" id="SM00345">
    <property type="entry name" value="HTH_GNTR"/>
    <property type="match status" value="1"/>
</dbReference>
<proteinExistence type="predicted"/>
<dbReference type="InterPro" id="IPR000524">
    <property type="entry name" value="Tscrpt_reg_HTH_GntR"/>
</dbReference>
<keyword evidence="3" id="KW-0804">Transcription</keyword>
<dbReference type="InterPro" id="IPR008920">
    <property type="entry name" value="TF_FadR/GntR_C"/>
</dbReference>
<gene>
    <name evidence="5" type="ORF">FXF68_12300</name>
</gene>
<dbReference type="GO" id="GO:0003700">
    <property type="term" value="F:DNA-binding transcription factor activity"/>
    <property type="evidence" value="ECO:0007669"/>
    <property type="project" value="InterPro"/>
</dbReference>
<dbReference type="Pfam" id="PF00392">
    <property type="entry name" value="GntR"/>
    <property type="match status" value="1"/>
</dbReference>
<dbReference type="InterPro" id="IPR011711">
    <property type="entry name" value="GntR_C"/>
</dbReference>
<dbReference type="AlphaFoldDB" id="A0A5D3FQZ0"/>
<organism evidence="5 6">
    <name type="scientific">Actinomadura decatromicini</name>
    <dbReference type="NCBI Taxonomy" id="2604572"/>
    <lineage>
        <taxon>Bacteria</taxon>
        <taxon>Bacillati</taxon>
        <taxon>Actinomycetota</taxon>
        <taxon>Actinomycetes</taxon>
        <taxon>Streptosporangiales</taxon>
        <taxon>Thermomonosporaceae</taxon>
        <taxon>Actinomadura</taxon>
    </lineage>
</organism>
<dbReference type="InterPro" id="IPR036390">
    <property type="entry name" value="WH_DNA-bd_sf"/>
</dbReference>
<name>A0A5D3FQZ0_9ACTN</name>
<dbReference type="GO" id="GO:0003677">
    <property type="term" value="F:DNA binding"/>
    <property type="evidence" value="ECO:0007669"/>
    <property type="project" value="UniProtKB-KW"/>
</dbReference>
<dbReference type="SMART" id="SM00895">
    <property type="entry name" value="FCD"/>
    <property type="match status" value="1"/>
</dbReference>
<dbReference type="Gene3D" id="1.10.10.10">
    <property type="entry name" value="Winged helix-like DNA-binding domain superfamily/Winged helix DNA-binding domain"/>
    <property type="match status" value="1"/>
</dbReference>
<dbReference type="EMBL" id="VSRQ01000002">
    <property type="protein sequence ID" value="TYK51197.1"/>
    <property type="molecule type" value="Genomic_DNA"/>
</dbReference>
<dbReference type="PROSITE" id="PS50949">
    <property type="entry name" value="HTH_GNTR"/>
    <property type="match status" value="1"/>
</dbReference>
<sequence>MLLSMKVDLPSLGPRQKVREQVAHALRAALVSGEMRPGVVYSAPAIAVRFGVSPTPVREAMIDLAREGLVAVVRNKGFKVTELSDRELDEITEVRELIEVPAVVRAAERGQAARVRALRPLAGEIVAAAERRDVLAYIDADHRFHLELLGLCGNAHLVRLVSELRYKARLYGVPRLAERGELAPSAREHEDLLDAVAAGDGDGARTLMRHHLRHIRGIWADRPEQHGPEHHRPERR</sequence>
<comment type="caution">
    <text evidence="5">The sequence shown here is derived from an EMBL/GenBank/DDBJ whole genome shotgun (WGS) entry which is preliminary data.</text>
</comment>
<evidence type="ECO:0000313" key="6">
    <source>
        <dbReference type="Proteomes" id="UP000323505"/>
    </source>
</evidence>
<dbReference type="Gene3D" id="1.20.120.530">
    <property type="entry name" value="GntR ligand-binding domain-like"/>
    <property type="match status" value="1"/>
</dbReference>
<feature type="domain" description="HTH gntR-type" evidence="4">
    <location>
        <begin position="16"/>
        <end position="83"/>
    </location>
</feature>
<dbReference type="Pfam" id="PF07729">
    <property type="entry name" value="FCD"/>
    <property type="match status" value="1"/>
</dbReference>